<gene>
    <name evidence="1" type="ORF">ALEPTO_LOCUS13419</name>
</gene>
<dbReference type="EMBL" id="CAJVPS010042669">
    <property type="protein sequence ID" value="CAG8754413.1"/>
    <property type="molecule type" value="Genomic_DNA"/>
</dbReference>
<reference evidence="1" key="1">
    <citation type="submission" date="2021-06" db="EMBL/GenBank/DDBJ databases">
        <authorList>
            <person name="Kallberg Y."/>
            <person name="Tangrot J."/>
            <person name="Rosling A."/>
        </authorList>
    </citation>
    <scope>NUCLEOTIDE SEQUENCE</scope>
    <source>
        <strain evidence="1">FL130A</strain>
    </source>
</reference>
<evidence type="ECO:0000313" key="1">
    <source>
        <dbReference type="EMBL" id="CAG8754413.1"/>
    </source>
</evidence>
<dbReference type="OrthoDB" id="3205772at2759"/>
<organism evidence="1 2">
    <name type="scientific">Ambispora leptoticha</name>
    <dbReference type="NCBI Taxonomy" id="144679"/>
    <lineage>
        <taxon>Eukaryota</taxon>
        <taxon>Fungi</taxon>
        <taxon>Fungi incertae sedis</taxon>
        <taxon>Mucoromycota</taxon>
        <taxon>Glomeromycotina</taxon>
        <taxon>Glomeromycetes</taxon>
        <taxon>Archaeosporales</taxon>
        <taxon>Ambisporaceae</taxon>
        <taxon>Ambispora</taxon>
    </lineage>
</organism>
<dbReference type="Proteomes" id="UP000789508">
    <property type="component" value="Unassembled WGS sequence"/>
</dbReference>
<sequence>DIAFSKYEGSLIAEICEGLRPNILKGTATYYTELLTKCWDKDPKERPSAIEIHETIL</sequence>
<evidence type="ECO:0000313" key="2">
    <source>
        <dbReference type="Proteomes" id="UP000789508"/>
    </source>
</evidence>
<dbReference type="AlphaFoldDB" id="A0A9N9IWX8"/>
<feature type="non-terminal residue" evidence="1">
    <location>
        <position position="57"/>
    </location>
</feature>
<dbReference type="SUPFAM" id="SSF56112">
    <property type="entry name" value="Protein kinase-like (PK-like)"/>
    <property type="match status" value="1"/>
</dbReference>
<feature type="non-terminal residue" evidence="1">
    <location>
        <position position="1"/>
    </location>
</feature>
<name>A0A9N9IWX8_9GLOM</name>
<dbReference type="Gene3D" id="1.10.510.10">
    <property type="entry name" value="Transferase(Phosphotransferase) domain 1"/>
    <property type="match status" value="1"/>
</dbReference>
<keyword evidence="2" id="KW-1185">Reference proteome</keyword>
<dbReference type="InterPro" id="IPR011009">
    <property type="entry name" value="Kinase-like_dom_sf"/>
</dbReference>
<protein>
    <submittedName>
        <fullName evidence="1">9007_t:CDS:1</fullName>
    </submittedName>
</protein>
<comment type="caution">
    <text evidence="1">The sequence shown here is derived from an EMBL/GenBank/DDBJ whole genome shotgun (WGS) entry which is preliminary data.</text>
</comment>
<proteinExistence type="predicted"/>
<accession>A0A9N9IWX8</accession>